<sequence>MNQLTTSEREMRECDRNYEIFFACLNEAALLDNKTRHQPGAGDVRHTYSQ</sequence>
<evidence type="ECO:0000313" key="2">
    <source>
        <dbReference type="Proteomes" id="UP000184510"/>
    </source>
</evidence>
<protein>
    <submittedName>
        <fullName evidence="1">Uncharacterized protein</fullName>
    </submittedName>
</protein>
<dbReference type="InParanoid" id="A0A1M6PQC2"/>
<evidence type="ECO:0000313" key="1">
    <source>
        <dbReference type="EMBL" id="SHK10058.1"/>
    </source>
</evidence>
<reference evidence="1 2" key="1">
    <citation type="submission" date="2016-11" db="EMBL/GenBank/DDBJ databases">
        <authorList>
            <person name="Jaros S."/>
            <person name="Januszkiewicz K."/>
            <person name="Wedrychowicz H."/>
        </authorList>
    </citation>
    <scope>NUCLEOTIDE SEQUENCE [LARGE SCALE GENOMIC DNA]</scope>
    <source>
        <strain evidence="1 2">DSM 18772</strain>
    </source>
</reference>
<organism evidence="1 2">
    <name type="scientific">Rubritalea squalenifaciens DSM 18772</name>
    <dbReference type="NCBI Taxonomy" id="1123071"/>
    <lineage>
        <taxon>Bacteria</taxon>
        <taxon>Pseudomonadati</taxon>
        <taxon>Verrucomicrobiota</taxon>
        <taxon>Verrucomicrobiia</taxon>
        <taxon>Verrucomicrobiales</taxon>
        <taxon>Rubritaleaceae</taxon>
        <taxon>Rubritalea</taxon>
    </lineage>
</organism>
<dbReference type="EMBL" id="FQYR01000005">
    <property type="protein sequence ID" value="SHK10058.1"/>
    <property type="molecule type" value="Genomic_DNA"/>
</dbReference>
<proteinExistence type="predicted"/>
<gene>
    <name evidence="1" type="ORF">SAMN02745181_3259</name>
</gene>
<keyword evidence="2" id="KW-1185">Reference proteome</keyword>
<dbReference type="AlphaFoldDB" id="A0A1M6PQC2"/>
<dbReference type="Proteomes" id="UP000184510">
    <property type="component" value="Unassembled WGS sequence"/>
</dbReference>
<name>A0A1M6PQC2_9BACT</name>
<accession>A0A1M6PQC2</accession>